<sequence length="80" mass="8900">MGKQTMNEFLQRVGTIRESNNFEWEADEVYQSLVGEDGALDKGDVKIIGAVVTGTTEQLKSLQKQTYIKASTFGVISDRK</sequence>
<keyword evidence="3" id="KW-1185">Reference proteome</keyword>
<feature type="domain" description="Sigma factor regulator C-terminal" evidence="1">
    <location>
        <begin position="28"/>
        <end position="75"/>
    </location>
</feature>
<dbReference type="Pfam" id="PF13791">
    <property type="entry name" value="Sigma_reg_C"/>
    <property type="match status" value="1"/>
</dbReference>
<evidence type="ECO:0000259" key="1">
    <source>
        <dbReference type="Pfam" id="PF13791"/>
    </source>
</evidence>
<dbReference type="InterPro" id="IPR025672">
    <property type="entry name" value="Sigma_reg_C_dom"/>
</dbReference>
<reference evidence="2" key="1">
    <citation type="submission" date="2022-01" db="EMBL/GenBank/DDBJ databases">
        <authorList>
            <person name="Criscuolo A."/>
        </authorList>
    </citation>
    <scope>NUCLEOTIDE SEQUENCE</scope>
    <source>
        <strain evidence="2">CIP111893</strain>
    </source>
</reference>
<gene>
    <name evidence="2" type="ORF">PAECIP111893_01677</name>
</gene>
<accession>A0ABM9C1J7</accession>
<name>A0ABM9C1J7_9BACL</name>
<comment type="caution">
    <text evidence="2">The sequence shown here is derived from an EMBL/GenBank/DDBJ whole genome shotgun (WGS) entry which is preliminary data.</text>
</comment>
<dbReference type="EMBL" id="CAKMMF010000007">
    <property type="protein sequence ID" value="CAH1201626.1"/>
    <property type="molecule type" value="Genomic_DNA"/>
</dbReference>
<protein>
    <recommendedName>
        <fullName evidence="1">Sigma factor regulator C-terminal domain-containing protein</fullName>
    </recommendedName>
</protein>
<dbReference type="RefSeq" id="WP_236340017.1">
    <property type="nucleotide sequence ID" value="NZ_CAKMMF010000007.1"/>
</dbReference>
<evidence type="ECO:0000313" key="2">
    <source>
        <dbReference type="EMBL" id="CAH1201626.1"/>
    </source>
</evidence>
<evidence type="ECO:0000313" key="3">
    <source>
        <dbReference type="Proteomes" id="UP000838686"/>
    </source>
</evidence>
<proteinExistence type="predicted"/>
<organism evidence="2 3">
    <name type="scientific">Paenibacillus plantiphilus</name>
    <dbReference type="NCBI Taxonomy" id="2905650"/>
    <lineage>
        <taxon>Bacteria</taxon>
        <taxon>Bacillati</taxon>
        <taxon>Bacillota</taxon>
        <taxon>Bacilli</taxon>
        <taxon>Bacillales</taxon>
        <taxon>Paenibacillaceae</taxon>
        <taxon>Paenibacillus</taxon>
    </lineage>
</organism>
<dbReference type="Proteomes" id="UP000838686">
    <property type="component" value="Unassembled WGS sequence"/>
</dbReference>